<comment type="caution">
    <text evidence="2">The sequence shown here is derived from an EMBL/GenBank/DDBJ whole genome shotgun (WGS) entry which is preliminary data.</text>
</comment>
<accession>A0A9P5U1W1</accession>
<keyword evidence="3" id="KW-1185">Reference proteome</keyword>
<feature type="compositionally biased region" description="Acidic residues" evidence="1">
    <location>
        <begin position="133"/>
        <end position="149"/>
    </location>
</feature>
<dbReference type="OrthoDB" id="109543at2759"/>
<sequence length="265" mass="30190">MGQVKRPVAGGYFRRQVQPDISNDTEAPRKPKKNMFRTISAKVSSTYTSLHRRVPAPKNPRQWLLVVGHRTTPPPFPLFNRQTSASPNLQVLTNSNHLPFRPILSLAPRPISETLDKVLAHLARAMNTGSVDSEPDDDEDDEDEDYTAMSDDDIYMTAPSNAMNMTRLQHHFLEIVAREYRPGLIRFGGDDFCISVSLSVVKLAESIPARALMAWDRRLLSKCQNLALLISDLRGVYPFGRYEVEVSRWLKRQVQARQRTCERVM</sequence>
<dbReference type="EMBL" id="JADNRY010000161">
    <property type="protein sequence ID" value="KAF9062809.1"/>
    <property type="molecule type" value="Genomic_DNA"/>
</dbReference>
<name>A0A9P5U1W1_9AGAR</name>
<dbReference type="AlphaFoldDB" id="A0A9P5U1W1"/>
<evidence type="ECO:0000256" key="1">
    <source>
        <dbReference type="SAM" id="MobiDB-lite"/>
    </source>
</evidence>
<evidence type="ECO:0000313" key="2">
    <source>
        <dbReference type="EMBL" id="KAF9062809.1"/>
    </source>
</evidence>
<organism evidence="2 3">
    <name type="scientific">Rhodocollybia butyracea</name>
    <dbReference type="NCBI Taxonomy" id="206335"/>
    <lineage>
        <taxon>Eukaryota</taxon>
        <taxon>Fungi</taxon>
        <taxon>Dikarya</taxon>
        <taxon>Basidiomycota</taxon>
        <taxon>Agaricomycotina</taxon>
        <taxon>Agaricomycetes</taxon>
        <taxon>Agaricomycetidae</taxon>
        <taxon>Agaricales</taxon>
        <taxon>Marasmiineae</taxon>
        <taxon>Omphalotaceae</taxon>
        <taxon>Rhodocollybia</taxon>
    </lineage>
</organism>
<gene>
    <name evidence="2" type="ORF">BDP27DRAFT_1427500</name>
</gene>
<evidence type="ECO:0000313" key="3">
    <source>
        <dbReference type="Proteomes" id="UP000772434"/>
    </source>
</evidence>
<feature type="region of interest" description="Disordered" evidence="1">
    <location>
        <begin position="127"/>
        <end position="149"/>
    </location>
</feature>
<reference evidence="2" key="1">
    <citation type="submission" date="2020-11" db="EMBL/GenBank/DDBJ databases">
        <authorList>
            <consortium name="DOE Joint Genome Institute"/>
            <person name="Ahrendt S."/>
            <person name="Riley R."/>
            <person name="Andreopoulos W."/>
            <person name="Labutti K."/>
            <person name="Pangilinan J."/>
            <person name="Ruiz-Duenas F.J."/>
            <person name="Barrasa J.M."/>
            <person name="Sanchez-Garcia M."/>
            <person name="Camarero S."/>
            <person name="Miyauchi S."/>
            <person name="Serrano A."/>
            <person name="Linde D."/>
            <person name="Babiker R."/>
            <person name="Drula E."/>
            <person name="Ayuso-Fernandez I."/>
            <person name="Pacheco R."/>
            <person name="Padilla G."/>
            <person name="Ferreira P."/>
            <person name="Barriuso J."/>
            <person name="Kellner H."/>
            <person name="Castanera R."/>
            <person name="Alfaro M."/>
            <person name="Ramirez L."/>
            <person name="Pisabarro A.G."/>
            <person name="Kuo A."/>
            <person name="Tritt A."/>
            <person name="Lipzen A."/>
            <person name="He G."/>
            <person name="Yan M."/>
            <person name="Ng V."/>
            <person name="Cullen D."/>
            <person name="Martin F."/>
            <person name="Rosso M.-N."/>
            <person name="Henrissat B."/>
            <person name="Hibbett D."/>
            <person name="Martinez A.T."/>
            <person name="Grigoriev I.V."/>
        </authorList>
    </citation>
    <scope>NUCLEOTIDE SEQUENCE</scope>
    <source>
        <strain evidence="2">AH 40177</strain>
    </source>
</reference>
<dbReference type="Proteomes" id="UP000772434">
    <property type="component" value="Unassembled WGS sequence"/>
</dbReference>
<proteinExistence type="predicted"/>
<protein>
    <submittedName>
        <fullName evidence="2">Uncharacterized protein</fullName>
    </submittedName>
</protein>